<keyword evidence="1 3" id="KW-0489">Methyltransferase</keyword>
<evidence type="ECO:0000313" key="3">
    <source>
        <dbReference type="EMBL" id="MFD1041403.1"/>
    </source>
</evidence>
<dbReference type="Gene3D" id="3.40.50.150">
    <property type="entry name" value="Vaccinia Virus protein VP39"/>
    <property type="match status" value="1"/>
</dbReference>
<dbReference type="NCBIfam" id="TIGR00095">
    <property type="entry name" value="16S rRNA (guanine(966)-N(2))-methyltransferase RsmD"/>
    <property type="match status" value="1"/>
</dbReference>
<organism evidence="3 4">
    <name type="scientific">Pseudoxanthomonas kaohsiungensis</name>
    <dbReference type="NCBI Taxonomy" id="283923"/>
    <lineage>
        <taxon>Bacteria</taxon>
        <taxon>Pseudomonadati</taxon>
        <taxon>Pseudomonadota</taxon>
        <taxon>Gammaproteobacteria</taxon>
        <taxon>Lysobacterales</taxon>
        <taxon>Lysobacteraceae</taxon>
        <taxon>Pseudoxanthomonas</taxon>
    </lineage>
</organism>
<gene>
    <name evidence="3" type="primary">rsmD</name>
    <name evidence="3" type="ORF">ACFQ2N_03450</name>
</gene>
<dbReference type="Pfam" id="PF03602">
    <property type="entry name" value="Cons_hypoth95"/>
    <property type="match status" value="1"/>
</dbReference>
<dbReference type="EC" id="2.1.1.171" evidence="3"/>
<dbReference type="CDD" id="cd02440">
    <property type="entry name" value="AdoMet_MTases"/>
    <property type="match status" value="1"/>
</dbReference>
<comment type="caution">
    <text evidence="3">The sequence shown here is derived from an EMBL/GenBank/DDBJ whole genome shotgun (WGS) entry which is preliminary data.</text>
</comment>
<protein>
    <submittedName>
        <fullName evidence="3">16S rRNA (Guanine(966)-N(2))-methyltransferase RsmD</fullName>
        <ecNumber evidence="3">2.1.1.171</ecNumber>
    </submittedName>
</protein>
<dbReference type="EMBL" id="JBHTKN010000001">
    <property type="protein sequence ID" value="MFD1041403.1"/>
    <property type="molecule type" value="Genomic_DNA"/>
</dbReference>
<dbReference type="RefSeq" id="WP_162378408.1">
    <property type="nucleotide sequence ID" value="NZ_JBHTKN010000001.1"/>
</dbReference>
<dbReference type="InterPro" id="IPR029063">
    <property type="entry name" value="SAM-dependent_MTases_sf"/>
</dbReference>
<evidence type="ECO:0000313" key="4">
    <source>
        <dbReference type="Proteomes" id="UP001597033"/>
    </source>
</evidence>
<dbReference type="SUPFAM" id="SSF53335">
    <property type="entry name" value="S-adenosyl-L-methionine-dependent methyltransferases"/>
    <property type="match status" value="1"/>
</dbReference>
<proteinExistence type="predicted"/>
<reference evidence="4" key="1">
    <citation type="journal article" date="2019" name="Int. J. Syst. Evol. Microbiol.">
        <title>The Global Catalogue of Microorganisms (GCM) 10K type strain sequencing project: providing services to taxonomists for standard genome sequencing and annotation.</title>
        <authorList>
            <consortium name="The Broad Institute Genomics Platform"/>
            <consortium name="The Broad Institute Genome Sequencing Center for Infectious Disease"/>
            <person name="Wu L."/>
            <person name="Ma J."/>
        </authorList>
    </citation>
    <scope>NUCLEOTIDE SEQUENCE [LARGE SCALE GENOMIC DNA]</scope>
    <source>
        <strain evidence="4">CCUG 55854</strain>
    </source>
</reference>
<keyword evidence="4" id="KW-1185">Reference proteome</keyword>
<evidence type="ECO:0000256" key="2">
    <source>
        <dbReference type="ARBA" id="ARBA00022679"/>
    </source>
</evidence>
<dbReference type="Proteomes" id="UP001597033">
    <property type="component" value="Unassembled WGS sequence"/>
</dbReference>
<accession>A0ABW3LTE8</accession>
<dbReference type="PANTHER" id="PTHR43542:SF1">
    <property type="entry name" value="METHYLTRANSFERASE"/>
    <property type="match status" value="1"/>
</dbReference>
<name>A0ABW3LTE8_9GAMM</name>
<dbReference type="GO" id="GO:0052913">
    <property type="term" value="F:16S rRNA (guanine(966)-N(2))-methyltransferase activity"/>
    <property type="evidence" value="ECO:0007669"/>
    <property type="project" value="UniProtKB-EC"/>
</dbReference>
<evidence type="ECO:0000256" key="1">
    <source>
        <dbReference type="ARBA" id="ARBA00022603"/>
    </source>
</evidence>
<dbReference type="PANTHER" id="PTHR43542">
    <property type="entry name" value="METHYLTRANSFERASE"/>
    <property type="match status" value="1"/>
</dbReference>
<dbReference type="InterPro" id="IPR004398">
    <property type="entry name" value="RNA_MeTrfase_RsmD"/>
</dbReference>
<keyword evidence="2 3" id="KW-0808">Transferase</keyword>
<sequence>MNRRPPRHPSHAPAASARAPGSVRIIGGRWRGTRLAVPDLAGLRPTSDRVRETLFNWLQPVLPGATVLDLFAGSGALGLEAVSRGAAQAILVERDPAQARCLREAVQRLHAEAQVRVVQDDAVRWLAGQAPAGGGGCRIAFVDPPFAADLWAGTLQALPPHLAVDGWIYLESPVDQAPSPPSGWRLHRELRTAQARAALYRVAATPGAAGDTPGAECADTLAAANPAP</sequence>